<dbReference type="EMBL" id="JAAIWK010000001">
    <property type="protein sequence ID" value="NEY18439.1"/>
    <property type="molecule type" value="Genomic_DNA"/>
</dbReference>
<evidence type="ECO:0000256" key="10">
    <source>
        <dbReference type="SAM" id="Phobius"/>
    </source>
</evidence>
<dbReference type="PANTHER" id="PTHR32024">
    <property type="entry name" value="TRK SYSTEM POTASSIUM UPTAKE PROTEIN TRKG-RELATED"/>
    <property type="match status" value="1"/>
</dbReference>
<reference evidence="12" key="2">
    <citation type="submission" date="2020-02" db="EMBL/GenBank/DDBJ databases">
        <authorList>
            <person name="Feng H."/>
        </authorList>
    </citation>
    <scope>NUCLEOTIDE SEQUENCE [LARGE SCALE GENOMIC DNA]</scope>
    <source>
        <strain evidence="12">Gsoil 114</strain>
    </source>
</reference>
<feature type="transmembrane region" description="Helical" evidence="10">
    <location>
        <begin position="222"/>
        <end position="247"/>
    </location>
</feature>
<keyword evidence="5 10" id="KW-0812">Transmembrane</keyword>
<evidence type="ECO:0000256" key="9">
    <source>
        <dbReference type="ARBA" id="ARBA00023136"/>
    </source>
</evidence>
<dbReference type="GO" id="GO:0005886">
    <property type="term" value="C:plasma membrane"/>
    <property type="evidence" value="ECO:0007669"/>
    <property type="project" value="UniProtKB-SubCell"/>
</dbReference>
<keyword evidence="14" id="KW-1185">Reference proteome</keyword>
<dbReference type="EMBL" id="JRUN01000002">
    <property type="protein sequence ID" value="KHD86738.1"/>
    <property type="molecule type" value="Genomic_DNA"/>
</dbReference>
<keyword evidence="4" id="KW-0633">Potassium transport</keyword>
<reference evidence="11 13" key="1">
    <citation type="submission" date="2014-10" db="EMBL/GenBank/DDBJ databases">
        <title>Draft genome of phytase producing Bacillus ginsengihumi strain M2.11.</title>
        <authorList>
            <person name="Toymentseva A."/>
            <person name="Boulygina E.A."/>
            <person name="Kazakov S.V."/>
            <person name="Kayumov I."/>
            <person name="Suleimanova A.D."/>
            <person name="Mardanova A.M."/>
            <person name="Maria S.N."/>
            <person name="Sergey M.Y."/>
            <person name="Sharipova M.R."/>
        </authorList>
    </citation>
    <scope>NUCLEOTIDE SEQUENCE [LARGE SCALE GENOMIC DNA]</scope>
    <source>
        <strain evidence="11 13">M2.11</strain>
    </source>
</reference>
<dbReference type="GO" id="GO:0015379">
    <property type="term" value="F:potassium:chloride symporter activity"/>
    <property type="evidence" value="ECO:0007669"/>
    <property type="project" value="InterPro"/>
</dbReference>
<feature type="transmembrane region" description="Helical" evidence="10">
    <location>
        <begin position="157"/>
        <end position="180"/>
    </location>
</feature>
<dbReference type="Proteomes" id="UP000030588">
    <property type="component" value="Unassembled WGS sequence"/>
</dbReference>
<evidence type="ECO:0000256" key="8">
    <source>
        <dbReference type="ARBA" id="ARBA00023065"/>
    </source>
</evidence>
<protein>
    <submittedName>
        <fullName evidence="11">ATP synthase subunit J</fullName>
    </submittedName>
    <submittedName>
        <fullName evidence="12">Trk family potassium uptake protein</fullName>
    </submittedName>
</protein>
<feature type="transmembrane region" description="Helical" evidence="10">
    <location>
        <begin position="406"/>
        <end position="428"/>
    </location>
</feature>
<dbReference type="OrthoDB" id="9810952at2"/>
<feature type="transmembrane region" description="Helical" evidence="10">
    <location>
        <begin position="192"/>
        <end position="210"/>
    </location>
</feature>
<feature type="transmembrane region" description="Helical" evidence="10">
    <location>
        <begin position="74"/>
        <end position="98"/>
    </location>
</feature>
<keyword evidence="3" id="KW-1003">Cell membrane</keyword>
<keyword evidence="2" id="KW-0813">Transport</keyword>
<gene>
    <name evidence="12" type="ORF">G4D61_00460</name>
    <name evidence="11" type="ORF">NG54_01355</name>
</gene>
<sequence length="445" mass="48746">MKRKRSLLNPSKILVIGFAITILIGTLLLTLPISTKDGNGLPLINALFTATSATCVTGLVVVDTGTTFTYFGQVVILCLIQIGGLGFMSFATLLSFLLGKKISLRERLILQESFNSLTLEGIVRLVKRILVFTFVIEFVGGVILSIRFAMDMPIGRAIWFGFFHAISNFNNAGFDIIGHFKSLTDYVNDPTITLVVSALIILGGLGFFVMDDLFEYRKRKKLFLHTKIVLFTSAFLIIFGTMMIFLLEMHNGRTLERLSPMGKILASFYQSVAPRTAGSNTLNITDLRPSTLFFIILLMFIGASSGSTGGGIKTTTLAVLLGAVWSQYRGKSEIVLFKQSLKHDVIYRALTVTVSGLGIVMVVTFLLSISEGGDRFLEFLFEATSAFATVGLSMNLTPHLSVFGKILIMLTMFIGRVGPLTLAFALALKHSPDPIRYPEGKIMIG</sequence>
<proteinExistence type="predicted"/>
<feature type="transmembrane region" description="Helical" evidence="10">
    <location>
        <begin position="129"/>
        <end position="150"/>
    </location>
</feature>
<dbReference type="NCBIfam" id="TIGR00933">
    <property type="entry name" value="2a38"/>
    <property type="match status" value="1"/>
</dbReference>
<feature type="transmembrane region" description="Helical" evidence="10">
    <location>
        <begin position="43"/>
        <end position="62"/>
    </location>
</feature>
<dbReference type="Pfam" id="PF02386">
    <property type="entry name" value="TrkH"/>
    <property type="match status" value="1"/>
</dbReference>
<keyword evidence="9 10" id="KW-0472">Membrane</keyword>
<evidence type="ECO:0000256" key="7">
    <source>
        <dbReference type="ARBA" id="ARBA00022989"/>
    </source>
</evidence>
<feature type="transmembrane region" description="Helical" evidence="10">
    <location>
        <begin position="12"/>
        <end position="31"/>
    </location>
</feature>
<dbReference type="PANTHER" id="PTHR32024:SF1">
    <property type="entry name" value="KTR SYSTEM POTASSIUM UPTAKE PROTEIN B"/>
    <property type="match status" value="1"/>
</dbReference>
<evidence type="ECO:0000256" key="6">
    <source>
        <dbReference type="ARBA" id="ARBA00022958"/>
    </source>
</evidence>
<comment type="subcellular location">
    <subcellularLocation>
        <location evidence="1">Cell membrane</location>
        <topology evidence="1">Multi-pass membrane protein</topology>
    </subcellularLocation>
</comment>
<dbReference type="STRING" id="363870.NG54_01355"/>
<evidence type="ECO:0000313" key="13">
    <source>
        <dbReference type="Proteomes" id="UP000030588"/>
    </source>
</evidence>
<evidence type="ECO:0000256" key="1">
    <source>
        <dbReference type="ARBA" id="ARBA00004651"/>
    </source>
</evidence>
<evidence type="ECO:0000256" key="2">
    <source>
        <dbReference type="ARBA" id="ARBA00022448"/>
    </source>
</evidence>
<reference evidence="12 14" key="3">
    <citation type="submission" date="2020-03" db="EMBL/GenBank/DDBJ databases">
        <title>Bacillus aquiflavi sp. nov., isolated from yellow water of strong flavor Chinese baijiu in Yibin region of China.</title>
        <authorList>
            <person name="Xie J."/>
        </authorList>
    </citation>
    <scope>NUCLEOTIDE SEQUENCE [LARGE SCALE GENOMIC DNA]</scope>
    <source>
        <strain evidence="12 14">Gsoil 114</strain>
    </source>
</reference>
<evidence type="ECO:0000313" key="11">
    <source>
        <dbReference type="EMBL" id="KHD86738.1"/>
    </source>
</evidence>
<evidence type="ECO:0000313" key="12">
    <source>
        <dbReference type="EMBL" id="NEY18439.1"/>
    </source>
</evidence>
<evidence type="ECO:0000313" key="14">
    <source>
        <dbReference type="Proteomes" id="UP000476934"/>
    </source>
</evidence>
<name>A0A0A6VH30_9BACI</name>
<evidence type="ECO:0000256" key="4">
    <source>
        <dbReference type="ARBA" id="ARBA00022538"/>
    </source>
</evidence>
<keyword evidence="6" id="KW-0630">Potassium</keyword>
<keyword evidence="8" id="KW-0406">Ion transport</keyword>
<dbReference type="Proteomes" id="UP000476934">
    <property type="component" value="Unassembled WGS sequence"/>
</dbReference>
<accession>A0A0A6VH30</accession>
<keyword evidence="7 10" id="KW-1133">Transmembrane helix</keyword>
<dbReference type="InterPro" id="IPR003445">
    <property type="entry name" value="Cat_transpt"/>
</dbReference>
<organism evidence="11 13">
    <name type="scientific">Heyndrickxia ginsengihumi</name>
    <dbReference type="NCBI Taxonomy" id="363870"/>
    <lineage>
        <taxon>Bacteria</taxon>
        <taxon>Bacillati</taxon>
        <taxon>Bacillota</taxon>
        <taxon>Bacilli</taxon>
        <taxon>Bacillales</taxon>
        <taxon>Bacillaceae</taxon>
        <taxon>Heyndrickxia</taxon>
    </lineage>
</organism>
<feature type="transmembrane region" description="Helical" evidence="10">
    <location>
        <begin position="292"/>
        <end position="325"/>
    </location>
</feature>
<dbReference type="AlphaFoldDB" id="A0A0A6VH30"/>
<dbReference type="InterPro" id="IPR004772">
    <property type="entry name" value="TrkH"/>
</dbReference>
<feature type="transmembrane region" description="Helical" evidence="10">
    <location>
        <begin position="345"/>
        <end position="370"/>
    </location>
</feature>
<dbReference type="RefSeq" id="WP_035352687.1">
    <property type="nucleotide sequence ID" value="NZ_JAAIWK010000001.1"/>
</dbReference>
<evidence type="ECO:0000256" key="5">
    <source>
        <dbReference type="ARBA" id="ARBA00022692"/>
    </source>
</evidence>
<comment type="caution">
    <text evidence="11">The sequence shown here is derived from an EMBL/GenBank/DDBJ whole genome shotgun (WGS) entry which is preliminary data.</text>
</comment>
<evidence type="ECO:0000256" key="3">
    <source>
        <dbReference type="ARBA" id="ARBA00022475"/>
    </source>
</evidence>